<name>A0ACB6ZGW3_THEGA</name>
<accession>A0ACB6ZGW3</accession>
<reference evidence="1" key="1">
    <citation type="submission" date="2019-10" db="EMBL/GenBank/DDBJ databases">
        <authorList>
            <consortium name="DOE Joint Genome Institute"/>
            <person name="Kuo A."/>
            <person name="Miyauchi S."/>
            <person name="Kiss E."/>
            <person name="Drula E."/>
            <person name="Kohler A."/>
            <person name="Sanchez-Garcia M."/>
            <person name="Andreopoulos B."/>
            <person name="Barry K.W."/>
            <person name="Bonito G."/>
            <person name="Buee M."/>
            <person name="Carver A."/>
            <person name="Chen C."/>
            <person name="Cichocki N."/>
            <person name="Clum A."/>
            <person name="Culley D."/>
            <person name="Crous P.W."/>
            <person name="Fauchery L."/>
            <person name="Girlanda M."/>
            <person name="Hayes R."/>
            <person name="Keri Z."/>
            <person name="Labutti K."/>
            <person name="Lipzen A."/>
            <person name="Lombard V."/>
            <person name="Magnuson J."/>
            <person name="Maillard F."/>
            <person name="Morin E."/>
            <person name="Murat C."/>
            <person name="Nolan M."/>
            <person name="Ohm R."/>
            <person name="Pangilinan J."/>
            <person name="Pereira M."/>
            <person name="Perotto S."/>
            <person name="Peter M."/>
            <person name="Riley R."/>
            <person name="Sitrit Y."/>
            <person name="Stielow B."/>
            <person name="Szollosi G."/>
            <person name="Zifcakova L."/>
            <person name="Stursova M."/>
            <person name="Spatafora J.W."/>
            <person name="Tedersoo L."/>
            <person name="Vaario L.-M."/>
            <person name="Yamada A."/>
            <person name="Yan M."/>
            <person name="Wang P."/>
            <person name="Xu J."/>
            <person name="Bruns T."/>
            <person name="Baldrian P."/>
            <person name="Vilgalys R."/>
            <person name="Henrissat B."/>
            <person name="Grigoriev I.V."/>
            <person name="Hibbett D."/>
            <person name="Nagy L.G."/>
            <person name="Martin F.M."/>
        </authorList>
    </citation>
    <scope>NUCLEOTIDE SEQUENCE</scope>
    <source>
        <strain evidence="1">P2</strain>
    </source>
</reference>
<protein>
    <submittedName>
        <fullName evidence="1">Cysteine proteinase</fullName>
    </submittedName>
</protein>
<gene>
    <name evidence="1" type="ORF">BDM02DRAFT_2203577</name>
</gene>
<evidence type="ECO:0000313" key="1">
    <source>
        <dbReference type="EMBL" id="KAF9648660.1"/>
    </source>
</evidence>
<organism evidence="1 2">
    <name type="scientific">Thelephora ganbajun</name>
    <name type="common">Ganba fungus</name>
    <dbReference type="NCBI Taxonomy" id="370292"/>
    <lineage>
        <taxon>Eukaryota</taxon>
        <taxon>Fungi</taxon>
        <taxon>Dikarya</taxon>
        <taxon>Basidiomycota</taxon>
        <taxon>Agaricomycotina</taxon>
        <taxon>Agaricomycetes</taxon>
        <taxon>Thelephorales</taxon>
        <taxon>Thelephoraceae</taxon>
        <taxon>Thelephora</taxon>
    </lineage>
</organism>
<dbReference type="Proteomes" id="UP000886501">
    <property type="component" value="Unassembled WGS sequence"/>
</dbReference>
<proteinExistence type="predicted"/>
<sequence>MPGISVLPPASIAFSPSHSSSSAMQNGYSNNGETVADIKERAKERAFSVTKTKGISSTSLMRVAQESAFEAQKAEDSGDLKKSLGLWVQASSLLSALFDTADYKAEAQPGKRGALYKGVTEWMQSHAQDIINKTHSVESKLKDLENSGATSSSNPSGPKSIAGRIASLRNAGLSVASTKRVSQEITNGINVATQPLSSSSSLPPAALPSSPISPMPARPFNRLSLQTSVLTPTQPALTPVVSTPHALIPASSFGPPSPVSSTSDSPKTTPASSFGPSSVSEFQQYFPTIDELEEMENLRVTDSGYGSSTPQHPSLHTIPNGTSQPIPIPTPTKPFPALPFDFAQRPSSTPIPPTHDVLMGSRPSSPAAKPPLSPIVLRKPSNISLSSSTKPLLAPSTSLGNISSPGSSPRTDKQELPKLPKSTMCTSKELYDYMHNIGYGVLILDVRSREEFEVEHIKASAVVCLEPLVLKRENITGETIEDSLHVAPRHERTLFSNRDKFDVIVIADQSSETYPANPALPALVQAIYEIAFKKCLRHAPMLLVGGLDAWKREFGDGGVDRDVSSNGSPVPVLNGGISSSSSSSSMRYTSPPYVRNRSGTESSLSSSFTGRDLGTLNESPRLPLSTETSPGPLYTLPQPSGGINGFGSDSKLFDRHVVANGHPPSSNRTDPVTPGYINGTTSIQYPSYPKPAIMSTSSLSPPPPSTHTIHEPALPPVASINPYPFSRRRSDYPDQTQEALSTLSSRSVDYPDLSSSSLLRPPPVAAAPALERQENRPRLPHHAHSFSLTGPRPLMIQSDYPVTYWSNVQIGISGLKNLGNTCYMNSTIQCLSATVPFARFFTDGRWKSAVNMVNPLGTKGNLAHSFAMIVHEMWQAEMPYLTPLNFRKSICSHALQFSGSDQHDAQEFLSFLLDGLHEDLNRVLQKPQIQTTPEREAELERLPLQIASQQEWEAYKSRNDSLIVDFFQGQFRNKMECLTCHKTSTTYNPLMYLSLPIPPSHGGKVALQACLDALVNKEVMTGSEAWNCPNCKTLRQATKQLSLSRLPPVLMIHLKRFSFKGPFTDKIESFVDFPMKDLDLTGYMPYVDANLEAKLPPDDARAQIPPFKYDLYAVTNHFGSLSSGHYTAFISSRGGWVYCDDSRVTQVDAKEVVGKPAYILYYKRVKT</sequence>
<reference evidence="1" key="2">
    <citation type="journal article" date="2020" name="Nat. Commun.">
        <title>Large-scale genome sequencing of mycorrhizal fungi provides insights into the early evolution of symbiotic traits.</title>
        <authorList>
            <person name="Miyauchi S."/>
            <person name="Kiss E."/>
            <person name="Kuo A."/>
            <person name="Drula E."/>
            <person name="Kohler A."/>
            <person name="Sanchez-Garcia M."/>
            <person name="Morin E."/>
            <person name="Andreopoulos B."/>
            <person name="Barry K.W."/>
            <person name="Bonito G."/>
            <person name="Buee M."/>
            <person name="Carver A."/>
            <person name="Chen C."/>
            <person name="Cichocki N."/>
            <person name="Clum A."/>
            <person name="Culley D."/>
            <person name="Crous P.W."/>
            <person name="Fauchery L."/>
            <person name="Girlanda M."/>
            <person name="Hayes R.D."/>
            <person name="Keri Z."/>
            <person name="LaButti K."/>
            <person name="Lipzen A."/>
            <person name="Lombard V."/>
            <person name="Magnuson J."/>
            <person name="Maillard F."/>
            <person name="Murat C."/>
            <person name="Nolan M."/>
            <person name="Ohm R.A."/>
            <person name="Pangilinan J."/>
            <person name="Pereira M.F."/>
            <person name="Perotto S."/>
            <person name="Peter M."/>
            <person name="Pfister S."/>
            <person name="Riley R."/>
            <person name="Sitrit Y."/>
            <person name="Stielow J.B."/>
            <person name="Szollosi G."/>
            <person name="Zifcakova L."/>
            <person name="Stursova M."/>
            <person name="Spatafora J.W."/>
            <person name="Tedersoo L."/>
            <person name="Vaario L.M."/>
            <person name="Yamada A."/>
            <person name="Yan M."/>
            <person name="Wang P."/>
            <person name="Xu J."/>
            <person name="Bruns T."/>
            <person name="Baldrian P."/>
            <person name="Vilgalys R."/>
            <person name="Dunand C."/>
            <person name="Henrissat B."/>
            <person name="Grigoriev I.V."/>
            <person name="Hibbett D."/>
            <person name="Nagy L.G."/>
            <person name="Martin F.M."/>
        </authorList>
    </citation>
    <scope>NUCLEOTIDE SEQUENCE</scope>
    <source>
        <strain evidence="1">P2</strain>
    </source>
</reference>
<keyword evidence="2" id="KW-1185">Reference proteome</keyword>
<evidence type="ECO:0000313" key="2">
    <source>
        <dbReference type="Proteomes" id="UP000886501"/>
    </source>
</evidence>
<dbReference type="EMBL" id="MU118010">
    <property type="protein sequence ID" value="KAF9648660.1"/>
    <property type="molecule type" value="Genomic_DNA"/>
</dbReference>
<comment type="caution">
    <text evidence="1">The sequence shown here is derived from an EMBL/GenBank/DDBJ whole genome shotgun (WGS) entry which is preliminary data.</text>
</comment>